<evidence type="ECO:0000256" key="1">
    <source>
        <dbReference type="SAM" id="Coils"/>
    </source>
</evidence>
<feature type="coiled-coil region" evidence="1">
    <location>
        <begin position="33"/>
        <end position="67"/>
    </location>
</feature>
<evidence type="ECO:0000313" key="2">
    <source>
        <dbReference type="EMBL" id="WNY25078.1"/>
    </source>
</evidence>
<dbReference type="RefSeq" id="WP_338103124.1">
    <property type="nucleotide sequence ID" value="NZ_CP131060.1"/>
</dbReference>
<dbReference type="Proteomes" id="UP001303587">
    <property type="component" value="Chromosome"/>
</dbReference>
<gene>
    <name evidence="2" type="ORF">MsAc7_06180</name>
</gene>
<dbReference type="GeneID" id="89229734"/>
<protein>
    <submittedName>
        <fullName evidence="2">Uncharacterized protein</fullName>
    </submittedName>
</protein>
<dbReference type="EMBL" id="CP131060">
    <property type="protein sequence ID" value="WNY25078.1"/>
    <property type="molecule type" value="Genomic_DNA"/>
</dbReference>
<evidence type="ECO:0000313" key="3">
    <source>
        <dbReference type="Proteomes" id="UP001303587"/>
    </source>
</evidence>
<keyword evidence="1" id="KW-0175">Coiled coil</keyword>
<keyword evidence="3" id="KW-1185">Reference proteome</keyword>
<name>A0AA96V2X3_9EURY</name>
<proteinExistence type="predicted"/>
<reference evidence="2 3" key="1">
    <citation type="submission" date="2023-07" db="EMBL/GenBank/DDBJ databases">
        <title>Closed genoem sequence of Methanosarcinaceae archaeon Ac7.</title>
        <authorList>
            <person name="Poehlein A."/>
            <person name="Protasov E."/>
            <person name="Platt K."/>
            <person name="Reeh H."/>
            <person name="Daniel R."/>
            <person name="Brune A."/>
        </authorList>
    </citation>
    <scope>NUCLEOTIDE SEQUENCE [LARGE SCALE GENOMIC DNA]</scope>
    <source>
        <strain evidence="2 3">Ac7</strain>
    </source>
</reference>
<organism evidence="2 3">
    <name type="scientific">Methanolapillus millepedarum</name>
    <dbReference type="NCBI Taxonomy" id="3028296"/>
    <lineage>
        <taxon>Archaea</taxon>
        <taxon>Methanobacteriati</taxon>
        <taxon>Methanobacteriota</taxon>
        <taxon>Stenosarchaea group</taxon>
        <taxon>Methanomicrobia</taxon>
        <taxon>Methanosarcinales</taxon>
        <taxon>Methanosarcinaceae</taxon>
        <taxon>Methanolapillus</taxon>
    </lineage>
</organism>
<sequence>MEVDEIKILNRDELISAAVEKHERFIAEYQGEYDALTSGASSLNREIEDLKRSIENAEEKVGVYDEKKHHAGHEADEELKKMNLKPVDVEKIENGIKELVSSKTSDTAEERKAVYDALCSDIKSLDGDVSGLLAKIDVSFKAYLDGREAAESLTIQKSVLVQKEKEAGENKRVDWLKRRVESHQEALAYWKGMK</sequence>
<dbReference type="AlphaFoldDB" id="A0AA96V2X3"/>
<accession>A0AA96V2X3</accession>